<dbReference type="InterPro" id="IPR010652">
    <property type="entry name" value="DUF1232"/>
</dbReference>
<proteinExistence type="predicted"/>
<keyword evidence="2" id="KW-0812">Transmembrane</keyword>
<dbReference type="EMBL" id="JAUSWN010000001">
    <property type="protein sequence ID" value="MDQ0478472.1"/>
    <property type="molecule type" value="Genomic_DNA"/>
</dbReference>
<evidence type="ECO:0000256" key="3">
    <source>
        <dbReference type="ARBA" id="ARBA00022989"/>
    </source>
</evidence>
<evidence type="ECO:0000256" key="2">
    <source>
        <dbReference type="ARBA" id="ARBA00022692"/>
    </source>
</evidence>
<sequence>MNISEATIKVTSEDLISIIQEVILLAKIKGLEISSTVFDEGMLVLKGTYKFKIKIPFEIKLRFIYLEDNLLKLKIEKISIAKLGIFSFIKKFALKKALKDFMVIGIITYKDQVCIELNTLFTIIPYVTLQLNEINVSDEDIFIKIKEISFNMDKKYVEFEEAMKRNEKIQNVWELNLKKEKNEEKVVLNAENKVEDRYTLIRDNIENSVTCDYKDLLKYALIIPDIMALIYRLIKDKRVENKYKIILGGVITYIASPIDIIPDKIPFIGKVDELALIFFALDKIINQVPDEVILQNWEGEENIILTIKEGVKVITSAVGGNNVDKVFNYINFGIKNI</sequence>
<evidence type="ECO:0000259" key="5">
    <source>
        <dbReference type="Pfam" id="PF06803"/>
    </source>
</evidence>
<feature type="domain" description="DUF1232" evidence="5">
    <location>
        <begin position="244"/>
        <end position="279"/>
    </location>
</feature>
<protein>
    <submittedName>
        <fullName evidence="6">Uncharacterized membrane protein YkvA (DUF1232 family)</fullName>
    </submittedName>
</protein>
<dbReference type="Pfam" id="PF06803">
    <property type="entry name" value="DUF1232"/>
    <property type="match status" value="1"/>
</dbReference>
<keyword evidence="4" id="KW-0472">Membrane</keyword>
<keyword evidence="7" id="KW-1185">Reference proteome</keyword>
<evidence type="ECO:0000256" key="1">
    <source>
        <dbReference type="ARBA" id="ARBA00004127"/>
    </source>
</evidence>
<comment type="caution">
    <text evidence="6">The sequence shown here is derived from an EMBL/GenBank/DDBJ whole genome shotgun (WGS) entry which is preliminary data.</text>
</comment>
<evidence type="ECO:0000313" key="7">
    <source>
        <dbReference type="Proteomes" id="UP001224418"/>
    </source>
</evidence>
<evidence type="ECO:0000256" key="4">
    <source>
        <dbReference type="ARBA" id="ARBA00023136"/>
    </source>
</evidence>
<dbReference type="Proteomes" id="UP001224418">
    <property type="component" value="Unassembled WGS sequence"/>
</dbReference>
<comment type="subcellular location">
    <subcellularLocation>
        <location evidence="1">Endomembrane system</location>
        <topology evidence="1">Multi-pass membrane protein</topology>
    </subcellularLocation>
</comment>
<evidence type="ECO:0000313" key="6">
    <source>
        <dbReference type="EMBL" id="MDQ0478472.1"/>
    </source>
</evidence>
<gene>
    <name evidence="6" type="ORF">QOZ93_000173</name>
</gene>
<accession>A0ABU0JN16</accession>
<name>A0ABU0JN16_HATLI</name>
<dbReference type="RefSeq" id="WP_307354764.1">
    <property type="nucleotide sequence ID" value="NZ_BAAACJ010000024.1"/>
</dbReference>
<organism evidence="6 7">
    <name type="scientific">Hathewaya limosa</name>
    <name type="common">Clostridium limosum</name>
    <dbReference type="NCBI Taxonomy" id="1536"/>
    <lineage>
        <taxon>Bacteria</taxon>
        <taxon>Bacillati</taxon>
        <taxon>Bacillota</taxon>
        <taxon>Clostridia</taxon>
        <taxon>Eubacteriales</taxon>
        <taxon>Clostridiaceae</taxon>
        <taxon>Hathewaya</taxon>
    </lineage>
</organism>
<reference evidence="6 7" key="1">
    <citation type="submission" date="2023-07" db="EMBL/GenBank/DDBJ databases">
        <title>Genomic Encyclopedia of Type Strains, Phase IV (KMG-IV): sequencing the most valuable type-strain genomes for metagenomic binning, comparative biology and taxonomic classification.</title>
        <authorList>
            <person name="Goeker M."/>
        </authorList>
    </citation>
    <scope>NUCLEOTIDE SEQUENCE [LARGE SCALE GENOMIC DNA]</scope>
    <source>
        <strain evidence="6 7">DSM 1400</strain>
    </source>
</reference>
<keyword evidence="3" id="KW-1133">Transmembrane helix</keyword>